<dbReference type="PANTHER" id="PTHR42920:SF5">
    <property type="entry name" value="EAMA DOMAIN-CONTAINING PROTEIN"/>
    <property type="match status" value="1"/>
</dbReference>
<evidence type="ECO:0000256" key="4">
    <source>
        <dbReference type="ARBA" id="ARBA00022692"/>
    </source>
</evidence>
<keyword evidence="3" id="KW-1003">Cell membrane</keyword>
<accession>A0ABX2HR41</accession>
<organism evidence="9 10">
    <name type="scientific">Enterocloster aldenensis</name>
    <dbReference type="NCBI Taxonomy" id="358742"/>
    <lineage>
        <taxon>Bacteria</taxon>
        <taxon>Bacillati</taxon>
        <taxon>Bacillota</taxon>
        <taxon>Clostridia</taxon>
        <taxon>Lachnospirales</taxon>
        <taxon>Lachnospiraceae</taxon>
        <taxon>Enterocloster</taxon>
    </lineage>
</organism>
<evidence type="ECO:0000256" key="1">
    <source>
        <dbReference type="ARBA" id="ARBA00004651"/>
    </source>
</evidence>
<sequence>MERLKETWRVRKGSCLLTVAAVYWGITTVLMKHILFYMNSPTYLMLRFLSAAILVLAVYGKRLAGISLRTFMQGLVLGILLVVPMELTVLGLNYTSASNSVFISQMSIVFVPVCISLLNKKVPSKNLLLSILITLTGLYVFSHGNGGSFNIGDGITFCSALLNTACIMTMNHFVRDGDAELLGALQIVIAAILSLAAGIFLYETPVLCRTSILIIILTGVIGTGIAYIVQAVGQKYSRAVTVPFIQMLTPVFGMIGAALIPDHNQATELITFHKSMGSIIILFGLAWYMLFENKIDTYKKFTPLEARRKHEENYTL</sequence>
<protein>
    <submittedName>
        <fullName evidence="9">DMT family transporter</fullName>
    </submittedName>
</protein>
<dbReference type="RefSeq" id="WP_117560590.1">
    <property type="nucleotide sequence ID" value="NZ_JAAITT010000031.1"/>
</dbReference>
<keyword evidence="6 7" id="KW-0472">Membrane</keyword>
<feature type="transmembrane region" description="Helical" evidence="7">
    <location>
        <begin position="126"/>
        <end position="142"/>
    </location>
</feature>
<feature type="transmembrane region" description="Helical" evidence="7">
    <location>
        <begin position="181"/>
        <end position="200"/>
    </location>
</feature>
<dbReference type="Pfam" id="PF00892">
    <property type="entry name" value="EamA"/>
    <property type="match status" value="2"/>
</dbReference>
<dbReference type="PANTHER" id="PTHR42920">
    <property type="entry name" value="OS03G0707200 PROTEIN-RELATED"/>
    <property type="match status" value="1"/>
</dbReference>
<reference evidence="9 10" key="1">
    <citation type="journal article" date="2020" name="Cell Host Microbe">
        <title>Functional and Genomic Variation between Human-Derived Isolates of Lachnospiraceae Reveals Inter- and Intra-Species Diversity.</title>
        <authorList>
            <person name="Sorbara M.T."/>
            <person name="Littmann E.R."/>
            <person name="Fontana E."/>
            <person name="Moody T.U."/>
            <person name="Kohout C.E."/>
            <person name="Gjonbalaj M."/>
            <person name="Eaton V."/>
            <person name="Seok R."/>
            <person name="Leiner I.M."/>
            <person name="Pamer E.G."/>
        </authorList>
    </citation>
    <scope>NUCLEOTIDE SEQUENCE [LARGE SCALE GENOMIC DNA]</scope>
    <source>
        <strain evidence="9 10">MSK.1.17</strain>
    </source>
</reference>
<feature type="domain" description="EamA" evidence="8">
    <location>
        <begin position="152"/>
        <end position="287"/>
    </location>
</feature>
<feature type="transmembrane region" description="Helical" evidence="7">
    <location>
        <begin position="42"/>
        <end position="59"/>
    </location>
</feature>
<proteinExistence type="inferred from homology"/>
<gene>
    <name evidence="9" type="ORF">G5B36_19420</name>
</gene>
<evidence type="ECO:0000313" key="9">
    <source>
        <dbReference type="EMBL" id="NSJ50860.1"/>
    </source>
</evidence>
<evidence type="ECO:0000259" key="8">
    <source>
        <dbReference type="Pfam" id="PF00892"/>
    </source>
</evidence>
<evidence type="ECO:0000256" key="6">
    <source>
        <dbReference type="ARBA" id="ARBA00023136"/>
    </source>
</evidence>
<feature type="transmembrane region" description="Helical" evidence="7">
    <location>
        <begin position="154"/>
        <end position="174"/>
    </location>
</feature>
<evidence type="ECO:0000256" key="3">
    <source>
        <dbReference type="ARBA" id="ARBA00022475"/>
    </source>
</evidence>
<evidence type="ECO:0000256" key="2">
    <source>
        <dbReference type="ARBA" id="ARBA00007362"/>
    </source>
</evidence>
<dbReference type="InterPro" id="IPR000620">
    <property type="entry name" value="EamA_dom"/>
</dbReference>
<dbReference type="Proteomes" id="UP000669239">
    <property type="component" value="Unassembled WGS sequence"/>
</dbReference>
<name>A0ABX2HR41_9FIRM</name>
<feature type="transmembrane region" description="Helical" evidence="7">
    <location>
        <begin position="71"/>
        <end position="94"/>
    </location>
</feature>
<evidence type="ECO:0000256" key="7">
    <source>
        <dbReference type="SAM" id="Phobius"/>
    </source>
</evidence>
<dbReference type="InterPro" id="IPR037185">
    <property type="entry name" value="EmrE-like"/>
</dbReference>
<evidence type="ECO:0000256" key="5">
    <source>
        <dbReference type="ARBA" id="ARBA00022989"/>
    </source>
</evidence>
<feature type="transmembrane region" description="Helical" evidence="7">
    <location>
        <begin position="239"/>
        <end position="260"/>
    </location>
</feature>
<comment type="caution">
    <text evidence="9">The sequence shown here is derived from an EMBL/GenBank/DDBJ whole genome shotgun (WGS) entry which is preliminary data.</text>
</comment>
<feature type="transmembrane region" description="Helical" evidence="7">
    <location>
        <begin position="15"/>
        <end position="36"/>
    </location>
</feature>
<dbReference type="SUPFAM" id="SSF103481">
    <property type="entry name" value="Multidrug resistance efflux transporter EmrE"/>
    <property type="match status" value="2"/>
</dbReference>
<feature type="transmembrane region" description="Helical" evidence="7">
    <location>
        <begin position="100"/>
        <end position="119"/>
    </location>
</feature>
<evidence type="ECO:0000313" key="10">
    <source>
        <dbReference type="Proteomes" id="UP000669239"/>
    </source>
</evidence>
<dbReference type="EMBL" id="JAAITT010000031">
    <property type="protein sequence ID" value="NSJ50860.1"/>
    <property type="molecule type" value="Genomic_DNA"/>
</dbReference>
<comment type="similarity">
    <text evidence="2">Belongs to the EamA transporter family.</text>
</comment>
<feature type="transmembrane region" description="Helical" evidence="7">
    <location>
        <begin position="212"/>
        <end position="232"/>
    </location>
</feature>
<feature type="transmembrane region" description="Helical" evidence="7">
    <location>
        <begin position="272"/>
        <end position="291"/>
    </location>
</feature>
<dbReference type="InterPro" id="IPR051258">
    <property type="entry name" value="Diverse_Substrate_Transporter"/>
</dbReference>
<keyword evidence="4 7" id="KW-0812">Transmembrane</keyword>
<keyword evidence="5 7" id="KW-1133">Transmembrane helix</keyword>
<comment type="subcellular location">
    <subcellularLocation>
        <location evidence="1">Cell membrane</location>
        <topology evidence="1">Multi-pass membrane protein</topology>
    </subcellularLocation>
</comment>
<feature type="domain" description="EamA" evidence="8">
    <location>
        <begin position="12"/>
        <end position="141"/>
    </location>
</feature>
<keyword evidence="10" id="KW-1185">Reference proteome</keyword>